<proteinExistence type="predicted"/>
<dbReference type="Gene3D" id="2.50.20.10">
    <property type="entry name" value="Lipoprotein localisation LolA/LolB/LppX"/>
    <property type="match status" value="1"/>
</dbReference>
<dbReference type="RefSeq" id="WP_051667622.1">
    <property type="nucleotide sequence ID" value="NZ_CP003923.1"/>
</dbReference>
<dbReference type="eggNOG" id="COG2834">
    <property type="taxonomic scope" value="Bacteria"/>
</dbReference>
<evidence type="ECO:0000256" key="1">
    <source>
        <dbReference type="SAM" id="SignalP"/>
    </source>
</evidence>
<dbReference type="Proteomes" id="UP000027142">
    <property type="component" value="Chromosome"/>
</dbReference>
<evidence type="ECO:0000313" key="3">
    <source>
        <dbReference type="Proteomes" id="UP000027142"/>
    </source>
</evidence>
<dbReference type="PATRIC" id="fig|1246626.3.peg.3206"/>
<evidence type="ECO:0000313" key="2">
    <source>
        <dbReference type="EMBL" id="AIC95777.1"/>
    </source>
</evidence>
<dbReference type="OrthoDB" id="9785380at2"/>
<protein>
    <submittedName>
        <fullName evidence="2">Sporulation protein ydcC</fullName>
    </submittedName>
</protein>
<feature type="chain" id="PRO_5039229321" evidence="1">
    <location>
        <begin position="23"/>
        <end position="340"/>
    </location>
</feature>
<dbReference type="SUPFAM" id="SSF89392">
    <property type="entry name" value="Prokaryotic lipoproteins and lipoprotein localization factors"/>
    <property type="match status" value="1"/>
</dbReference>
<gene>
    <name evidence="2" type="ORF">BleG1_3230</name>
</gene>
<feature type="signal peptide" evidence="1">
    <location>
        <begin position="1"/>
        <end position="22"/>
    </location>
</feature>
<accession>A0A060M025</accession>
<reference evidence="2 3" key="1">
    <citation type="journal article" date="2014" name="Gene">
        <title>A comparative genomic analysis of the alkalitolerant soil bacterium Bacillus lehensis G1.</title>
        <authorList>
            <person name="Noor Y.M."/>
            <person name="Samsulrizal N.H."/>
            <person name="Jema'on N.A."/>
            <person name="Low K.O."/>
            <person name="Ramli A.N."/>
            <person name="Alias N.I."/>
            <person name="Damis S.I."/>
            <person name="Fuzi S.F."/>
            <person name="Isa M.N."/>
            <person name="Murad A.M."/>
            <person name="Raih M.F."/>
            <person name="Bakar F.D."/>
            <person name="Najimudin N."/>
            <person name="Mahadi N.M."/>
            <person name="Illias R.M."/>
        </authorList>
    </citation>
    <scope>NUCLEOTIDE SEQUENCE [LARGE SCALE GENOMIC DNA]</scope>
    <source>
        <strain evidence="2 3">G1</strain>
    </source>
</reference>
<dbReference type="HOGENOM" id="CLU_045662_0_0_9"/>
<dbReference type="PROSITE" id="PS51257">
    <property type="entry name" value="PROKAR_LIPOPROTEIN"/>
    <property type="match status" value="1"/>
</dbReference>
<dbReference type="PANTHER" id="PTHR37507">
    <property type="entry name" value="SPORULATION PROTEIN YDCC"/>
    <property type="match status" value="1"/>
</dbReference>
<dbReference type="EMBL" id="CP003923">
    <property type="protein sequence ID" value="AIC95777.1"/>
    <property type="molecule type" value="Genomic_DNA"/>
</dbReference>
<dbReference type="KEGG" id="ble:BleG1_3230"/>
<dbReference type="InterPro" id="IPR029046">
    <property type="entry name" value="LolA/LolB/LppX"/>
</dbReference>
<sequence>MRKKMWLSLVAAFMVVILVGCGEKSQEDVLNDVDKALEETTSYTSKATMQLATGQEPQTYDVEVMQKDQSYYKVDLKNTTNDQSQIILKNDEGVFVLTPALNKVFRFQSDWPKTSSQAYLYESLLKDISLGADMEFSQDDDFYIFKTATMYQNKNLNSQEIRLHKKDLKPASVKIMDADEKVLVDLTFTEFEKNPTVAAEEFETEKVMTGAQMSEPTMADPDEELNEEFRIYYPEFVPDGINDQPEEDQVETGDRTTFVQQYTGDKSFTLIQEQAQVVPASTPQNLVSAKVVDLGFAVGIQVNDTIMWSHNGSDFSLLSQDMEMDELIEVARSVVAVGEK</sequence>
<dbReference type="AlphaFoldDB" id="A0A060M025"/>
<dbReference type="STRING" id="1246626.BleG1_3230"/>
<keyword evidence="1" id="KW-0732">Signal</keyword>
<organism evidence="2 3">
    <name type="scientific">Shouchella lehensis G1</name>
    <dbReference type="NCBI Taxonomy" id="1246626"/>
    <lineage>
        <taxon>Bacteria</taxon>
        <taxon>Bacillati</taxon>
        <taxon>Bacillota</taxon>
        <taxon>Bacilli</taxon>
        <taxon>Bacillales</taxon>
        <taxon>Bacillaceae</taxon>
        <taxon>Shouchella</taxon>
    </lineage>
</organism>
<dbReference type="PANTHER" id="PTHR37507:SF2">
    <property type="entry name" value="SPORULATION PROTEIN YDCC"/>
    <property type="match status" value="1"/>
</dbReference>
<name>A0A060M025_9BACI</name>
<keyword evidence="3" id="KW-1185">Reference proteome</keyword>
<dbReference type="InterPro" id="IPR052944">
    <property type="entry name" value="Sporulation_related"/>
</dbReference>